<protein>
    <submittedName>
        <fullName evidence="5">Calcium-binding protein, putative</fullName>
    </submittedName>
</protein>
<evidence type="ECO:0000259" key="4">
    <source>
        <dbReference type="PROSITE" id="PS50222"/>
    </source>
</evidence>
<dbReference type="AlphaFoldDB" id="A0A0S4JFD7"/>
<reference evidence="6" key="1">
    <citation type="submission" date="2015-09" db="EMBL/GenBank/DDBJ databases">
        <authorList>
            <consortium name="Pathogen Informatics"/>
        </authorList>
    </citation>
    <scope>NUCLEOTIDE SEQUENCE [LARGE SCALE GENOMIC DNA]</scope>
    <source>
        <strain evidence="6">Lake Konstanz</strain>
    </source>
</reference>
<feature type="region of interest" description="Disordered" evidence="3">
    <location>
        <begin position="356"/>
        <end position="407"/>
    </location>
</feature>
<evidence type="ECO:0000256" key="2">
    <source>
        <dbReference type="SAM" id="Coils"/>
    </source>
</evidence>
<dbReference type="EMBL" id="CYKH01001678">
    <property type="protein sequence ID" value="CUG88849.1"/>
    <property type="molecule type" value="Genomic_DNA"/>
</dbReference>
<dbReference type="Pfam" id="PF13499">
    <property type="entry name" value="EF-hand_7"/>
    <property type="match status" value="1"/>
</dbReference>
<dbReference type="OrthoDB" id="114727at2759"/>
<dbReference type="SUPFAM" id="SSF47473">
    <property type="entry name" value="EF-hand"/>
    <property type="match status" value="1"/>
</dbReference>
<dbReference type="CDD" id="cd00051">
    <property type="entry name" value="EFh"/>
    <property type="match status" value="1"/>
</dbReference>
<feature type="coiled-coil region" evidence="2">
    <location>
        <begin position="521"/>
        <end position="586"/>
    </location>
</feature>
<keyword evidence="1" id="KW-0106">Calcium</keyword>
<evidence type="ECO:0000313" key="6">
    <source>
        <dbReference type="Proteomes" id="UP000051952"/>
    </source>
</evidence>
<dbReference type="Proteomes" id="UP000051952">
    <property type="component" value="Unassembled WGS sequence"/>
</dbReference>
<dbReference type="PROSITE" id="PS00018">
    <property type="entry name" value="EF_HAND_1"/>
    <property type="match status" value="2"/>
</dbReference>
<evidence type="ECO:0000313" key="5">
    <source>
        <dbReference type="EMBL" id="CUG88849.1"/>
    </source>
</evidence>
<dbReference type="InterPro" id="IPR011992">
    <property type="entry name" value="EF-hand-dom_pair"/>
</dbReference>
<feature type="compositionally biased region" description="Polar residues" evidence="3">
    <location>
        <begin position="116"/>
        <end position="131"/>
    </location>
</feature>
<dbReference type="InterPro" id="IPR002048">
    <property type="entry name" value="EF_hand_dom"/>
</dbReference>
<feature type="compositionally biased region" description="Basic and acidic residues" evidence="3">
    <location>
        <begin position="356"/>
        <end position="373"/>
    </location>
</feature>
<dbReference type="PROSITE" id="PS50222">
    <property type="entry name" value="EF_HAND_2"/>
    <property type="match status" value="2"/>
</dbReference>
<accession>A0A0S4JFD7</accession>
<dbReference type="Gene3D" id="1.10.238.10">
    <property type="entry name" value="EF-hand"/>
    <property type="match status" value="1"/>
</dbReference>
<name>A0A0S4JFD7_BODSA</name>
<feature type="compositionally biased region" description="Basic and acidic residues" evidence="3">
    <location>
        <begin position="390"/>
        <end position="407"/>
    </location>
</feature>
<keyword evidence="2" id="KW-0175">Coiled coil</keyword>
<dbReference type="Gene3D" id="3.10.20.650">
    <property type="match status" value="1"/>
</dbReference>
<feature type="domain" description="EF-hand" evidence="4">
    <location>
        <begin position="198"/>
        <end position="233"/>
    </location>
</feature>
<feature type="region of interest" description="Disordered" evidence="3">
    <location>
        <begin position="115"/>
        <end position="168"/>
    </location>
</feature>
<dbReference type="GO" id="GO:0005509">
    <property type="term" value="F:calcium ion binding"/>
    <property type="evidence" value="ECO:0007669"/>
    <property type="project" value="InterPro"/>
</dbReference>
<organism evidence="5 6">
    <name type="scientific">Bodo saltans</name>
    <name type="common">Flagellated protozoan</name>
    <dbReference type="NCBI Taxonomy" id="75058"/>
    <lineage>
        <taxon>Eukaryota</taxon>
        <taxon>Discoba</taxon>
        <taxon>Euglenozoa</taxon>
        <taxon>Kinetoplastea</taxon>
        <taxon>Metakinetoplastina</taxon>
        <taxon>Eubodonida</taxon>
        <taxon>Bodonidae</taxon>
        <taxon>Bodo</taxon>
    </lineage>
</organism>
<dbReference type="SMART" id="SM00054">
    <property type="entry name" value="EFh"/>
    <property type="match status" value="2"/>
</dbReference>
<sequence>MRFSVNCAADLYGNKVNLELNFNTCPSVSDLYRVVETTFAVESSALRPSGQTFNTFKVARFHVFDENSQAWSELFNANQLTDYCQLYAFQREGVESQQQIPPARAPTAARLANNNGAAVSSPTPRVPSTNIGLAGISPVNTGYGQQPQQRSMSPPHPSPRSPVREYTPRTPFAAGTVAVAPSVGAATASRHQFPENATFDQKVRIVFEEIDVNENRLIELDEFRRITRMLNIDLNAATVADLFQRGDLDRDGVLSLSDFQFFCQAYPTMMDSLYFRSKEFWEDNRRRNTIETRRQVVDEARAREQQCGQLSAEARADLKEQEARLQDQERELQDRLLRERDVRSLNLDAKKELEKQQFEKAEREREALHGKEREHRRHAQLQDASNLTESAEKRVQSQEAELSRAQEKEKQLEVLLADARRETERHAKTLSTLGEELHQVREREMQAQVQVLEAQQELRKLQELVQAAEVELGHKLDRERESDNVLLEAQRETARAAHRRDDEERALQLQRDRENLHGKQHQESARAVDDAEKALQAVEQEYGDYINRRAQVEQQELPLIEQEIRLREQRFNLEQMESRLKNEAQSFQAVVGRGALASVTPAIGSASRGYSPRR</sequence>
<feature type="domain" description="EF-hand" evidence="4">
    <location>
        <begin position="234"/>
        <end position="269"/>
    </location>
</feature>
<keyword evidence="6" id="KW-1185">Reference proteome</keyword>
<proteinExistence type="predicted"/>
<gene>
    <name evidence="5" type="ORF">BSAL_17590</name>
</gene>
<evidence type="ECO:0000256" key="1">
    <source>
        <dbReference type="ARBA" id="ARBA00022837"/>
    </source>
</evidence>
<evidence type="ECO:0000256" key="3">
    <source>
        <dbReference type="SAM" id="MobiDB-lite"/>
    </source>
</evidence>
<dbReference type="VEuPathDB" id="TriTrypDB:BSAL_17590"/>
<dbReference type="InterPro" id="IPR018247">
    <property type="entry name" value="EF_Hand_1_Ca_BS"/>
</dbReference>